<accession>A0A6V8L019</accession>
<comment type="caution">
    <text evidence="3">The sequence shown here is derived from an EMBL/GenBank/DDBJ whole genome shotgun (WGS) entry which is preliminary data.</text>
</comment>
<dbReference type="GO" id="GO:0016020">
    <property type="term" value="C:membrane"/>
    <property type="evidence" value="ECO:0007669"/>
    <property type="project" value="UniProtKB-UniRule"/>
</dbReference>
<dbReference type="AlphaFoldDB" id="A0A6V8L019"/>
<reference evidence="3 4" key="1">
    <citation type="submission" date="2020-03" db="EMBL/GenBank/DDBJ databases">
        <title>Whole genome shotgun sequence of Phytohabitans rumicis NBRC 108638.</title>
        <authorList>
            <person name="Komaki H."/>
            <person name="Tamura T."/>
        </authorList>
    </citation>
    <scope>NUCLEOTIDE SEQUENCE [LARGE SCALE GENOMIC DNA]</scope>
    <source>
        <strain evidence="3 4">NBRC 108638</strain>
    </source>
</reference>
<evidence type="ECO:0000256" key="1">
    <source>
        <dbReference type="PROSITE-ProRule" id="PRU00473"/>
    </source>
</evidence>
<dbReference type="Proteomes" id="UP000482960">
    <property type="component" value="Unassembled WGS sequence"/>
</dbReference>
<proteinExistence type="predicted"/>
<keyword evidence="1" id="KW-0472">Membrane</keyword>
<name>A0A6V8L019_9ACTN</name>
<dbReference type="InterPro" id="IPR006665">
    <property type="entry name" value="OmpA-like"/>
</dbReference>
<reference evidence="3 4" key="2">
    <citation type="submission" date="2020-03" db="EMBL/GenBank/DDBJ databases">
        <authorList>
            <person name="Ichikawa N."/>
            <person name="Kimura A."/>
            <person name="Kitahashi Y."/>
            <person name="Uohara A."/>
        </authorList>
    </citation>
    <scope>NUCLEOTIDE SEQUENCE [LARGE SCALE GENOMIC DNA]</scope>
    <source>
        <strain evidence="3 4">NBRC 108638</strain>
    </source>
</reference>
<evidence type="ECO:0000259" key="2">
    <source>
        <dbReference type="PROSITE" id="PS51123"/>
    </source>
</evidence>
<keyword evidence="4" id="KW-1185">Reference proteome</keyword>
<sequence>MQDFETYYLVFDRDRPTPTDSVLSNARQAAKVLVSEHTVDQFVTGSDVVPAGGAAAIAAAAASVAATPSATVLIQGFTDDTGTPADNLDLGRRRAGNASANLVAAGVAAGRIQWGTSTPTAWRRRSVPAPGIGWN</sequence>
<organism evidence="3 4">
    <name type="scientific">Phytohabitans rumicis</name>
    <dbReference type="NCBI Taxonomy" id="1076125"/>
    <lineage>
        <taxon>Bacteria</taxon>
        <taxon>Bacillati</taxon>
        <taxon>Actinomycetota</taxon>
        <taxon>Actinomycetes</taxon>
        <taxon>Micromonosporales</taxon>
        <taxon>Micromonosporaceae</taxon>
    </lineage>
</organism>
<dbReference type="SUPFAM" id="SSF103088">
    <property type="entry name" value="OmpA-like"/>
    <property type="match status" value="1"/>
</dbReference>
<feature type="domain" description="OmpA-like" evidence="2">
    <location>
        <begin position="29"/>
        <end position="135"/>
    </location>
</feature>
<evidence type="ECO:0000313" key="3">
    <source>
        <dbReference type="EMBL" id="GFJ87406.1"/>
    </source>
</evidence>
<dbReference type="InterPro" id="IPR036737">
    <property type="entry name" value="OmpA-like_sf"/>
</dbReference>
<dbReference type="EMBL" id="BLPG01000001">
    <property type="protein sequence ID" value="GFJ87406.1"/>
    <property type="molecule type" value="Genomic_DNA"/>
</dbReference>
<gene>
    <name evidence="3" type="ORF">Prum_010480</name>
</gene>
<dbReference type="PROSITE" id="PS51123">
    <property type="entry name" value="OMPA_2"/>
    <property type="match status" value="1"/>
</dbReference>
<dbReference type="Pfam" id="PF00691">
    <property type="entry name" value="OmpA"/>
    <property type="match status" value="1"/>
</dbReference>
<protein>
    <recommendedName>
        <fullName evidence="2">OmpA-like domain-containing protein</fullName>
    </recommendedName>
</protein>
<evidence type="ECO:0000313" key="4">
    <source>
        <dbReference type="Proteomes" id="UP000482960"/>
    </source>
</evidence>
<dbReference type="RefSeq" id="WP_173074356.1">
    <property type="nucleotide sequence ID" value="NZ_BAABJB010000033.1"/>
</dbReference>
<dbReference type="Gene3D" id="3.30.1330.60">
    <property type="entry name" value="OmpA-like domain"/>
    <property type="match status" value="1"/>
</dbReference>